<feature type="domain" description="Aminoglycoside phosphotransferase" evidence="1">
    <location>
        <begin position="40"/>
        <end position="222"/>
    </location>
</feature>
<dbReference type="EMBL" id="JAJGCB010000001">
    <property type="protein sequence ID" value="KAJ8996200.1"/>
    <property type="molecule type" value="Genomic_DNA"/>
</dbReference>
<name>A0AAN6F280_EXODE</name>
<protein>
    <recommendedName>
        <fullName evidence="1">Aminoglycoside phosphotransferase domain-containing protein</fullName>
    </recommendedName>
</protein>
<dbReference type="PANTHER" id="PTHR21310">
    <property type="entry name" value="AMINOGLYCOSIDE PHOSPHOTRANSFERASE-RELATED-RELATED"/>
    <property type="match status" value="1"/>
</dbReference>
<dbReference type="Proteomes" id="UP001161757">
    <property type="component" value="Unassembled WGS sequence"/>
</dbReference>
<dbReference type="AlphaFoldDB" id="A0AAN6F280"/>
<dbReference type="Gene3D" id="3.90.1200.10">
    <property type="match status" value="1"/>
</dbReference>
<proteinExistence type="predicted"/>
<dbReference type="InterPro" id="IPR002575">
    <property type="entry name" value="Aminoglycoside_PTrfase"/>
</dbReference>
<organism evidence="2 3">
    <name type="scientific">Exophiala dermatitidis</name>
    <name type="common">Black yeast-like fungus</name>
    <name type="synonym">Wangiella dermatitidis</name>
    <dbReference type="NCBI Taxonomy" id="5970"/>
    <lineage>
        <taxon>Eukaryota</taxon>
        <taxon>Fungi</taxon>
        <taxon>Dikarya</taxon>
        <taxon>Ascomycota</taxon>
        <taxon>Pezizomycotina</taxon>
        <taxon>Eurotiomycetes</taxon>
        <taxon>Chaetothyriomycetidae</taxon>
        <taxon>Chaetothyriales</taxon>
        <taxon>Herpotrichiellaceae</taxon>
        <taxon>Exophiala</taxon>
    </lineage>
</organism>
<reference evidence="2" key="1">
    <citation type="submission" date="2023-01" db="EMBL/GenBank/DDBJ databases">
        <title>Exophiala dermititidis isolated from Cystic Fibrosis Patient.</title>
        <authorList>
            <person name="Kurbessoian T."/>
            <person name="Crocker A."/>
            <person name="Murante D."/>
            <person name="Hogan D.A."/>
            <person name="Stajich J.E."/>
        </authorList>
    </citation>
    <scope>NUCLEOTIDE SEQUENCE</scope>
    <source>
        <strain evidence="2">Ex8</strain>
    </source>
</reference>
<dbReference type="PANTHER" id="PTHR21310:SF39">
    <property type="entry name" value="AMINOGLYCOSIDE PHOSPHOTRANSFERASE DOMAIN-CONTAINING PROTEIN"/>
    <property type="match status" value="1"/>
</dbReference>
<dbReference type="InterPro" id="IPR051678">
    <property type="entry name" value="AGP_Transferase"/>
</dbReference>
<evidence type="ECO:0000313" key="2">
    <source>
        <dbReference type="EMBL" id="KAJ8996200.1"/>
    </source>
</evidence>
<accession>A0AAN6F280</accession>
<dbReference type="SUPFAM" id="SSF56112">
    <property type="entry name" value="Protein kinase-like (PK-like)"/>
    <property type="match status" value="1"/>
</dbReference>
<dbReference type="InterPro" id="IPR011009">
    <property type="entry name" value="Kinase-like_dom_sf"/>
</dbReference>
<dbReference type="Pfam" id="PF01636">
    <property type="entry name" value="APH"/>
    <property type="match status" value="1"/>
</dbReference>
<comment type="caution">
    <text evidence="2">The sequence shown here is derived from an EMBL/GenBank/DDBJ whole genome shotgun (WGS) entry which is preliminary data.</text>
</comment>
<evidence type="ECO:0000259" key="1">
    <source>
        <dbReference type="Pfam" id="PF01636"/>
    </source>
</evidence>
<gene>
    <name evidence="2" type="ORF">HRR80_000934</name>
</gene>
<evidence type="ECO:0000313" key="3">
    <source>
        <dbReference type="Proteomes" id="UP001161757"/>
    </source>
</evidence>
<sequence>MDSLTLSDDEIVERCQNRDFYPSQLLSDESSGRKILKVSADVVVKFGPGVTHQEASAQQLAFQNVNHVVLRIPQVYRFFTRLDSDCGFTGYLIMENIEGLTLDQMEWNDPRLLERIVAGLNELHAIRSKYPGPVSGGEAHGSLWSEYGSGTTFQHVRDLESYINDRLAYFQTAISMSDEDLCLCHMDVAPRNFMMDLCGRLCLLDWATAGFFHRYFELWAIEFAQHVMGNNFGPELLQKLNATPTEKEGIQKLNLVYRYNSHYTSYRLSDNTDSIMAAVAKASNPSTAISS</sequence>